<dbReference type="AlphaFoldDB" id="L7LW57"/>
<reference evidence="1" key="2">
    <citation type="journal article" date="2015" name="J. Proteomics">
        <title>Sexual differences in the sialomes of the zebra tick, Rhipicephalus pulchellus.</title>
        <authorList>
            <person name="Tan A.W."/>
            <person name="Francischetti I.M."/>
            <person name="Slovak M."/>
            <person name="Kini R.M."/>
            <person name="Ribeiro J.M."/>
        </authorList>
    </citation>
    <scope>NUCLEOTIDE SEQUENCE</scope>
    <source>
        <tissue evidence="1">Salivary gland</tissue>
    </source>
</reference>
<proteinExistence type="evidence at transcript level"/>
<protein>
    <recommendedName>
        <fullName evidence="2">Tick transposon</fullName>
    </recommendedName>
</protein>
<evidence type="ECO:0008006" key="2">
    <source>
        <dbReference type="Google" id="ProtNLM"/>
    </source>
</evidence>
<reference evidence="1" key="1">
    <citation type="submission" date="2012-11" db="EMBL/GenBank/DDBJ databases">
        <authorList>
            <person name="Lucero-Rivera Y.E."/>
            <person name="Tovar-Ramirez D."/>
        </authorList>
    </citation>
    <scope>NUCLEOTIDE SEQUENCE</scope>
    <source>
        <tissue evidence="1">Salivary gland</tissue>
    </source>
</reference>
<organism evidence="1">
    <name type="scientific">Rhipicephalus pulchellus</name>
    <name type="common">Yellow backed tick</name>
    <name type="synonym">Dermacentor pulchellus</name>
    <dbReference type="NCBI Taxonomy" id="72859"/>
    <lineage>
        <taxon>Eukaryota</taxon>
        <taxon>Metazoa</taxon>
        <taxon>Ecdysozoa</taxon>
        <taxon>Arthropoda</taxon>
        <taxon>Chelicerata</taxon>
        <taxon>Arachnida</taxon>
        <taxon>Acari</taxon>
        <taxon>Parasitiformes</taxon>
        <taxon>Ixodida</taxon>
        <taxon>Ixodoidea</taxon>
        <taxon>Ixodidae</taxon>
        <taxon>Rhipicephalinae</taxon>
        <taxon>Rhipicephalus</taxon>
        <taxon>Rhipicephalus</taxon>
    </lineage>
</organism>
<dbReference type="EMBL" id="GACK01009187">
    <property type="protein sequence ID" value="JAA55847.1"/>
    <property type="molecule type" value="mRNA"/>
</dbReference>
<name>L7LW57_RHIPC</name>
<accession>L7LW57</accession>
<sequence>MAVRMWYIRFRLAATLLYVGQTGRCVNLRLIEHRRSLTGRSPSELSLHCRQCKCTPKFDECSVLYWHRNEEIRLMIEAWHIDNSGSACMSQPSIKLHIEEIKCLSSYLLRRSPRVSD</sequence>
<evidence type="ECO:0000313" key="1">
    <source>
        <dbReference type="EMBL" id="JAA55847.1"/>
    </source>
</evidence>